<feature type="site" description="Lowers pKa of active site Cys" evidence="9">
    <location>
        <position position="140"/>
    </location>
</feature>
<evidence type="ECO:0000256" key="2">
    <source>
        <dbReference type="ARBA" id="ARBA00004821"/>
    </source>
</evidence>
<comment type="similarity">
    <text evidence="3 6">Belongs to the LipB family.</text>
</comment>
<comment type="pathway">
    <text evidence="2 6">Protein modification; protein lipoylation via endogenous pathway; protein N(6)-(lipoyl)lysine from octanoyl-[acyl-carrier-protein]: step 1/2.</text>
</comment>
<dbReference type="InterPro" id="IPR020605">
    <property type="entry name" value="Octanoyltransferase_CS"/>
</dbReference>
<sequence>MERLVKVLNVGKITYSNGLKLQKYLASLHNKSIGTHNTLLCVEHPPVYTTGIRNKQYTENDVIKLKEKGAEFYRTDRGGLITFHGPGQLVVYPILNLKHFKPSIRWYVCSIESTIIELCKEFNLKAVKSPHTGVWIGDKKICAIGVHGSRFVTTHGLALNCCTDLTWFNHIVPCGIEGKGVTSISEEIGRIVTIEEALPKFIQSFKITFNCDIVDTPQEEVDSVLSRVG</sequence>
<dbReference type="OrthoDB" id="19908at2759"/>
<name>A0A9P0D309_9CUCU</name>
<dbReference type="CDD" id="cd16444">
    <property type="entry name" value="LipB"/>
    <property type="match status" value="1"/>
</dbReference>
<feature type="binding site" evidence="8">
    <location>
        <begin position="143"/>
        <end position="145"/>
    </location>
    <ligand>
        <name>substrate</name>
    </ligand>
</feature>
<dbReference type="GO" id="GO:0009249">
    <property type="term" value="P:protein lipoylation"/>
    <property type="evidence" value="ECO:0007669"/>
    <property type="project" value="InterPro"/>
</dbReference>
<dbReference type="PIRSF" id="PIRSF016262">
    <property type="entry name" value="LPLase"/>
    <property type="match status" value="1"/>
</dbReference>
<dbReference type="AlphaFoldDB" id="A0A9P0D309"/>
<keyword evidence="6" id="KW-0496">Mitochondrion</keyword>
<dbReference type="PANTHER" id="PTHR10993:SF7">
    <property type="entry name" value="LIPOYLTRANSFERASE 2, MITOCHONDRIAL-RELATED"/>
    <property type="match status" value="1"/>
</dbReference>
<dbReference type="SUPFAM" id="SSF55681">
    <property type="entry name" value="Class II aaRS and biotin synthetases"/>
    <property type="match status" value="1"/>
</dbReference>
<keyword evidence="5 6" id="KW-0012">Acyltransferase</keyword>
<comment type="catalytic activity">
    <reaction evidence="6">
        <text>octanoyl-[ACP] + L-lysyl-[protein] = N(6)-octanoyl-L-lysyl-[protein] + holo-[ACP] + H(+)</text>
        <dbReference type="Rhea" id="RHEA:17665"/>
        <dbReference type="Rhea" id="RHEA-COMP:9636"/>
        <dbReference type="Rhea" id="RHEA-COMP:9685"/>
        <dbReference type="Rhea" id="RHEA-COMP:9752"/>
        <dbReference type="Rhea" id="RHEA-COMP:9928"/>
        <dbReference type="ChEBI" id="CHEBI:15378"/>
        <dbReference type="ChEBI" id="CHEBI:29969"/>
        <dbReference type="ChEBI" id="CHEBI:64479"/>
        <dbReference type="ChEBI" id="CHEBI:78463"/>
        <dbReference type="ChEBI" id="CHEBI:78809"/>
        <dbReference type="EC" id="2.3.1.181"/>
    </reaction>
</comment>
<feature type="binding site" evidence="8">
    <location>
        <begin position="77"/>
        <end position="84"/>
    </location>
    <ligand>
        <name>substrate</name>
    </ligand>
</feature>
<dbReference type="InterPro" id="IPR004143">
    <property type="entry name" value="BPL_LPL_catalytic"/>
</dbReference>
<dbReference type="EC" id="2.3.1.181" evidence="6"/>
<dbReference type="Pfam" id="PF21948">
    <property type="entry name" value="LplA-B_cat"/>
    <property type="match status" value="1"/>
</dbReference>
<evidence type="ECO:0000313" key="11">
    <source>
        <dbReference type="EMBL" id="CAH1109569.1"/>
    </source>
</evidence>
<dbReference type="NCBIfam" id="NF010925">
    <property type="entry name" value="PRK14345.1"/>
    <property type="match status" value="1"/>
</dbReference>
<dbReference type="GO" id="GO:0005739">
    <property type="term" value="C:mitochondrion"/>
    <property type="evidence" value="ECO:0007669"/>
    <property type="project" value="UniProtKB-SubCell"/>
</dbReference>
<dbReference type="HAMAP" id="MF_00013">
    <property type="entry name" value="LipB"/>
    <property type="match status" value="1"/>
</dbReference>
<feature type="domain" description="BPL/LPL catalytic" evidence="10">
    <location>
        <begin position="33"/>
        <end position="213"/>
    </location>
</feature>
<evidence type="ECO:0000256" key="1">
    <source>
        <dbReference type="ARBA" id="ARBA00004173"/>
    </source>
</evidence>
<organism evidence="11 12">
    <name type="scientific">Psylliodes chrysocephalus</name>
    <dbReference type="NCBI Taxonomy" id="3402493"/>
    <lineage>
        <taxon>Eukaryota</taxon>
        <taxon>Metazoa</taxon>
        <taxon>Ecdysozoa</taxon>
        <taxon>Arthropoda</taxon>
        <taxon>Hexapoda</taxon>
        <taxon>Insecta</taxon>
        <taxon>Pterygota</taxon>
        <taxon>Neoptera</taxon>
        <taxon>Endopterygota</taxon>
        <taxon>Coleoptera</taxon>
        <taxon>Polyphaga</taxon>
        <taxon>Cucujiformia</taxon>
        <taxon>Chrysomeloidea</taxon>
        <taxon>Chrysomelidae</taxon>
        <taxon>Galerucinae</taxon>
        <taxon>Alticini</taxon>
        <taxon>Psylliodes</taxon>
    </lineage>
</organism>
<keyword evidence="12" id="KW-1185">Reference proteome</keyword>
<reference evidence="11" key="1">
    <citation type="submission" date="2022-01" db="EMBL/GenBank/DDBJ databases">
        <authorList>
            <person name="King R."/>
        </authorList>
    </citation>
    <scope>NUCLEOTIDE SEQUENCE</scope>
</reference>
<evidence type="ECO:0000256" key="7">
    <source>
        <dbReference type="PIRSR" id="PIRSR016262-1"/>
    </source>
</evidence>
<dbReference type="GO" id="GO:0033819">
    <property type="term" value="F:lipoyl(octanoyl) transferase activity"/>
    <property type="evidence" value="ECO:0007669"/>
    <property type="project" value="UniProtKB-EC"/>
</dbReference>
<dbReference type="PROSITE" id="PS01313">
    <property type="entry name" value="LIPB"/>
    <property type="match status" value="1"/>
</dbReference>
<evidence type="ECO:0000256" key="4">
    <source>
        <dbReference type="ARBA" id="ARBA00022679"/>
    </source>
</evidence>
<evidence type="ECO:0000256" key="8">
    <source>
        <dbReference type="PIRSR" id="PIRSR016262-2"/>
    </source>
</evidence>
<evidence type="ECO:0000256" key="3">
    <source>
        <dbReference type="ARBA" id="ARBA00007907"/>
    </source>
</evidence>
<evidence type="ECO:0000256" key="6">
    <source>
        <dbReference type="PIRNR" id="PIRNR016262"/>
    </source>
</evidence>
<feature type="binding site" evidence="8">
    <location>
        <begin position="156"/>
        <end position="158"/>
    </location>
    <ligand>
        <name>substrate</name>
    </ligand>
</feature>
<gene>
    <name evidence="11" type="ORF">PSYICH_LOCUS10323</name>
</gene>
<feature type="active site" description="Acyl-thioester intermediate" evidence="7">
    <location>
        <position position="174"/>
    </location>
</feature>
<evidence type="ECO:0000256" key="5">
    <source>
        <dbReference type="ARBA" id="ARBA00023315"/>
    </source>
</evidence>
<proteinExistence type="inferred from homology"/>
<dbReference type="NCBIfam" id="TIGR00214">
    <property type="entry name" value="lipB"/>
    <property type="match status" value="1"/>
</dbReference>
<dbReference type="PROSITE" id="PS51733">
    <property type="entry name" value="BPL_LPL_CATALYTIC"/>
    <property type="match status" value="1"/>
</dbReference>
<evidence type="ECO:0000256" key="9">
    <source>
        <dbReference type="PIRSR" id="PIRSR016262-3"/>
    </source>
</evidence>
<evidence type="ECO:0000313" key="12">
    <source>
        <dbReference type="Proteomes" id="UP001153636"/>
    </source>
</evidence>
<protein>
    <recommendedName>
        <fullName evidence="6">Octanoyl-[acyl-carrier-protein]:protein N-octanoyltransferase LIPT2, mitochondrial</fullName>
        <ecNumber evidence="6">2.3.1.181</ecNumber>
    </recommendedName>
</protein>
<dbReference type="FunFam" id="3.30.930.10:FF:000035">
    <property type="entry name" value="Putative lipoyltransferase 2, mitochondrial"/>
    <property type="match status" value="1"/>
</dbReference>
<dbReference type="EMBL" id="OV651816">
    <property type="protein sequence ID" value="CAH1109569.1"/>
    <property type="molecule type" value="Genomic_DNA"/>
</dbReference>
<accession>A0A9P0D309</accession>
<dbReference type="PANTHER" id="PTHR10993">
    <property type="entry name" value="OCTANOYLTRANSFERASE"/>
    <property type="match status" value="1"/>
</dbReference>
<dbReference type="Proteomes" id="UP001153636">
    <property type="component" value="Chromosome 4"/>
</dbReference>
<comment type="subcellular location">
    <subcellularLocation>
        <location evidence="1 6">Mitochondrion</location>
    </subcellularLocation>
</comment>
<dbReference type="Gene3D" id="3.30.930.10">
    <property type="entry name" value="Bira Bifunctional Protein, Domain 2"/>
    <property type="match status" value="1"/>
</dbReference>
<keyword evidence="4 6" id="KW-0808">Transferase</keyword>
<evidence type="ECO:0000259" key="10">
    <source>
        <dbReference type="PROSITE" id="PS51733"/>
    </source>
</evidence>
<comment type="function">
    <text evidence="6">Catalyzes the transfer of endogenously produced octanoic acid from octanoyl-acyl-carrier-protein onto the lipoyl domains of lipoate-dependent enzymes. Lipoyl-ACP can also act as a substrate although octanoyl-ACP is likely to be the physiological substrate.</text>
</comment>
<dbReference type="InterPro" id="IPR045864">
    <property type="entry name" value="aa-tRNA-synth_II/BPL/LPL"/>
</dbReference>
<dbReference type="InterPro" id="IPR000544">
    <property type="entry name" value="Octanoyltransferase"/>
</dbReference>